<organism evidence="13 14">
    <name type="scientific">Dysgonomonas hofstadii</name>
    <dbReference type="NCBI Taxonomy" id="637886"/>
    <lineage>
        <taxon>Bacteria</taxon>
        <taxon>Pseudomonadati</taxon>
        <taxon>Bacteroidota</taxon>
        <taxon>Bacteroidia</taxon>
        <taxon>Bacteroidales</taxon>
        <taxon>Dysgonomonadaceae</taxon>
        <taxon>Dysgonomonas</taxon>
    </lineage>
</organism>
<evidence type="ECO:0000256" key="10">
    <source>
        <dbReference type="HAMAP-Rule" id="MF_00595"/>
    </source>
</evidence>
<keyword evidence="7 10" id="KW-0456">Lyase</keyword>
<dbReference type="NCBIfam" id="NF000584">
    <property type="entry name" value="PRK00009.1"/>
    <property type="match status" value="1"/>
</dbReference>
<dbReference type="GO" id="GO:0000287">
    <property type="term" value="F:magnesium ion binding"/>
    <property type="evidence" value="ECO:0007669"/>
    <property type="project" value="UniProtKB-UniRule"/>
</dbReference>
<keyword evidence="14" id="KW-1185">Reference proteome</keyword>
<protein>
    <recommendedName>
        <fullName evidence="5 10">Phosphoenolpyruvate carboxylase</fullName>
        <shortName evidence="10">PEPC</shortName>
        <shortName evidence="10">PEPCase</shortName>
        <ecNumber evidence="4 10">4.1.1.31</ecNumber>
    </recommendedName>
</protein>
<evidence type="ECO:0000313" key="13">
    <source>
        <dbReference type="EMBL" id="MBB4036784.1"/>
    </source>
</evidence>
<gene>
    <name evidence="10" type="primary">ppc</name>
    <name evidence="13" type="ORF">GGR21_002697</name>
</gene>
<sequence length="879" mass="99613">MNNLQQSLMHNNIKLLGDLLGKTIGDAKGQDVVDLVETVRRLSKASHSGDIEAHKSLVKTLQNLNDGQFLPVARAFNQFLNLTNTAEQYNSVSPHAQGSENPVDFPKIYAKLKDAGLSDGDIIKEIENISIDLVLTAHPTEINRRSLINNLNQVDHCLGMLDHDDLADHQKTQILRRLKQLVAQYWYTDEIRQNRPTPNEEAKWGYDAIENSLWVAVPAFIRELDEQIRNTIPYKLPIDARPIHFSSWMGGDRDGNPNVTAKVTHDILFDSRKRAAKLFLEDIEILVKELSMAACTKELRDYINDYEVQEPYRELMKRLRSKLKKTITYLDGKIEGKNPELTEDILIHNEQIWEPLHECYKSLVECKMEIIAEDKLLDTMRRVRCFGLTLVQVDIRQESTVHTEALSEITRYLGLGDYETWNEDEKQAFLIKELNSKRPLIPHNWQPSPQTKEVLDTCQVIAETPKGVIPTYVISMTRTPSDIMAVYLLLKEAECPYTLPVTPLFETLNDLNNANDIMRQLFNISWYRGVIEGKQMIMIGYSDSAKDAGSLAAGWAQYRAQEALIKTCGEAGIALTLFHGRGGTVGRGGGPAKVALFSQPPGSLKGGLRVTEQGEMIRFKLGLPDLAIKTLSLYTDAILEANLLPPPAPKQEWRELMDELSGISCKIYQGIVRGDEDFIPYFYQATPEAELARLPLGSRPAKRRPNGGVESLRAIPWIFGWTQNRLMLPAWLGAGQALQETIDNGKMETLKTMYKDWPFFGTRISMLEMVFAKADLRMAEYYDERLVDNSLLHLGKKLRSQLESDIKTILRISEDEFLMEALPDVAENIAMRNIYTNPLNLLQVELLHRTRKEEEHSSELELALMITISGIAAGMRNTG</sequence>
<evidence type="ECO:0000256" key="4">
    <source>
        <dbReference type="ARBA" id="ARBA00012305"/>
    </source>
</evidence>
<comment type="function">
    <text evidence="2 10">Forms oxaloacetate, a four-carbon dicarboxylic acid source for the tricarboxylic acid cycle.</text>
</comment>
<dbReference type="PANTHER" id="PTHR30523">
    <property type="entry name" value="PHOSPHOENOLPYRUVATE CARBOXYLASE"/>
    <property type="match status" value="1"/>
</dbReference>
<keyword evidence="13" id="KW-0670">Pyruvate</keyword>
<dbReference type="InterPro" id="IPR022805">
    <property type="entry name" value="PEP_COase_bac/pln-type"/>
</dbReference>
<dbReference type="GO" id="GO:0005829">
    <property type="term" value="C:cytosol"/>
    <property type="evidence" value="ECO:0007669"/>
    <property type="project" value="TreeGrafter"/>
</dbReference>
<evidence type="ECO:0000256" key="6">
    <source>
        <dbReference type="ARBA" id="ARBA00022842"/>
    </source>
</evidence>
<evidence type="ECO:0000313" key="14">
    <source>
        <dbReference type="Proteomes" id="UP000555103"/>
    </source>
</evidence>
<dbReference type="GO" id="GO:0006099">
    <property type="term" value="P:tricarboxylic acid cycle"/>
    <property type="evidence" value="ECO:0007669"/>
    <property type="project" value="InterPro"/>
</dbReference>
<dbReference type="PROSITE" id="PS00781">
    <property type="entry name" value="PEPCASE_1"/>
    <property type="match status" value="1"/>
</dbReference>
<evidence type="ECO:0000256" key="8">
    <source>
        <dbReference type="ARBA" id="ARBA00023300"/>
    </source>
</evidence>
<dbReference type="Proteomes" id="UP000555103">
    <property type="component" value="Unassembled WGS sequence"/>
</dbReference>
<keyword evidence="8 10" id="KW-0120">Carbon dioxide fixation</keyword>
<evidence type="ECO:0000256" key="1">
    <source>
        <dbReference type="ARBA" id="ARBA00001946"/>
    </source>
</evidence>
<dbReference type="PROSITE" id="PS00393">
    <property type="entry name" value="PEPCASE_2"/>
    <property type="match status" value="1"/>
</dbReference>
<dbReference type="GO" id="GO:0015977">
    <property type="term" value="P:carbon fixation"/>
    <property type="evidence" value="ECO:0007669"/>
    <property type="project" value="UniProtKB-UniRule"/>
</dbReference>
<evidence type="ECO:0000256" key="7">
    <source>
        <dbReference type="ARBA" id="ARBA00023239"/>
    </source>
</evidence>
<comment type="caution">
    <text evidence="13">The sequence shown here is derived from an EMBL/GenBank/DDBJ whole genome shotgun (WGS) entry which is preliminary data.</text>
</comment>
<feature type="active site" evidence="10 11">
    <location>
        <position position="138"/>
    </location>
</feature>
<evidence type="ECO:0000256" key="12">
    <source>
        <dbReference type="PROSITE-ProRule" id="PRU10112"/>
    </source>
</evidence>
<dbReference type="SUPFAM" id="SSF51621">
    <property type="entry name" value="Phosphoenolpyruvate/pyruvate domain"/>
    <property type="match status" value="1"/>
</dbReference>
<dbReference type="PRINTS" id="PR00150">
    <property type="entry name" value="PEPCARBXLASE"/>
</dbReference>
<keyword evidence="6 10" id="KW-0460">Magnesium</keyword>
<dbReference type="InterPro" id="IPR033129">
    <property type="entry name" value="PEPCASE_His_AS"/>
</dbReference>
<evidence type="ECO:0000256" key="5">
    <source>
        <dbReference type="ARBA" id="ARBA00022419"/>
    </source>
</evidence>
<dbReference type="GO" id="GO:0008964">
    <property type="term" value="F:phosphoenolpyruvate carboxylase activity"/>
    <property type="evidence" value="ECO:0007669"/>
    <property type="project" value="UniProtKB-UniRule"/>
</dbReference>
<evidence type="ECO:0000256" key="9">
    <source>
        <dbReference type="ARBA" id="ARBA00048995"/>
    </source>
</evidence>
<dbReference type="InterPro" id="IPR015813">
    <property type="entry name" value="Pyrv/PenolPyrv_kinase-like_dom"/>
</dbReference>
<dbReference type="GO" id="GO:0006107">
    <property type="term" value="P:oxaloacetate metabolic process"/>
    <property type="evidence" value="ECO:0007669"/>
    <property type="project" value="UniProtKB-UniRule"/>
</dbReference>
<evidence type="ECO:0000256" key="3">
    <source>
        <dbReference type="ARBA" id="ARBA00008346"/>
    </source>
</evidence>
<proteinExistence type="inferred from homology"/>
<dbReference type="RefSeq" id="WP_183307679.1">
    <property type="nucleotide sequence ID" value="NZ_JACIEP010000009.1"/>
</dbReference>
<evidence type="ECO:0000256" key="11">
    <source>
        <dbReference type="PROSITE-ProRule" id="PRU10111"/>
    </source>
</evidence>
<comment type="subunit">
    <text evidence="10">Homotetramer.</text>
</comment>
<comment type="catalytic activity">
    <reaction evidence="9 10">
        <text>oxaloacetate + phosphate = phosphoenolpyruvate + hydrogencarbonate</text>
        <dbReference type="Rhea" id="RHEA:28370"/>
        <dbReference type="ChEBI" id="CHEBI:16452"/>
        <dbReference type="ChEBI" id="CHEBI:17544"/>
        <dbReference type="ChEBI" id="CHEBI:43474"/>
        <dbReference type="ChEBI" id="CHEBI:58702"/>
        <dbReference type="EC" id="4.1.1.31"/>
    </reaction>
</comment>
<dbReference type="Gene3D" id="1.20.1440.90">
    <property type="entry name" value="Phosphoenolpyruvate/pyruvate domain"/>
    <property type="match status" value="1"/>
</dbReference>
<dbReference type="EMBL" id="JACIEP010000009">
    <property type="protein sequence ID" value="MBB4036784.1"/>
    <property type="molecule type" value="Genomic_DNA"/>
</dbReference>
<dbReference type="InterPro" id="IPR018129">
    <property type="entry name" value="PEP_COase_Lys_AS"/>
</dbReference>
<accession>A0A840CSZ0</accession>
<dbReference type="HAMAP" id="MF_00595">
    <property type="entry name" value="PEPcase_type1"/>
    <property type="match status" value="1"/>
</dbReference>
<dbReference type="InterPro" id="IPR021135">
    <property type="entry name" value="PEP_COase"/>
</dbReference>
<feature type="active site" evidence="10 12">
    <location>
        <position position="546"/>
    </location>
</feature>
<comment type="cofactor">
    <cofactor evidence="1 10">
        <name>Mg(2+)</name>
        <dbReference type="ChEBI" id="CHEBI:18420"/>
    </cofactor>
</comment>
<dbReference type="EC" id="4.1.1.31" evidence="4 10"/>
<evidence type="ECO:0000256" key="2">
    <source>
        <dbReference type="ARBA" id="ARBA00003670"/>
    </source>
</evidence>
<comment type="similarity">
    <text evidence="3 10">Belongs to the PEPCase type 1 family.</text>
</comment>
<name>A0A840CSZ0_9BACT</name>
<reference evidence="13 14" key="1">
    <citation type="submission" date="2020-08" db="EMBL/GenBank/DDBJ databases">
        <title>Genomic Encyclopedia of Type Strains, Phase IV (KMG-IV): sequencing the most valuable type-strain genomes for metagenomic binning, comparative biology and taxonomic classification.</title>
        <authorList>
            <person name="Goeker M."/>
        </authorList>
    </citation>
    <scope>NUCLEOTIDE SEQUENCE [LARGE SCALE GENOMIC DNA]</scope>
    <source>
        <strain evidence="13 14">DSM 104969</strain>
    </source>
</reference>
<dbReference type="Pfam" id="PF00311">
    <property type="entry name" value="PEPcase"/>
    <property type="match status" value="1"/>
</dbReference>
<dbReference type="PANTHER" id="PTHR30523:SF6">
    <property type="entry name" value="PHOSPHOENOLPYRUVATE CARBOXYLASE"/>
    <property type="match status" value="1"/>
</dbReference>
<dbReference type="AlphaFoldDB" id="A0A840CSZ0"/>